<evidence type="ECO:0000313" key="3">
    <source>
        <dbReference type="EMBL" id="KAK9936708.1"/>
    </source>
</evidence>
<protein>
    <submittedName>
        <fullName evidence="3">Uncharacterized protein</fullName>
    </submittedName>
</protein>
<feature type="chain" id="PRO_5043385376" evidence="2">
    <location>
        <begin position="26"/>
        <end position="94"/>
    </location>
</feature>
<keyword evidence="2" id="KW-0732">Signal</keyword>
<keyword evidence="4" id="KW-1185">Reference proteome</keyword>
<accession>A0AAW1XK28</accession>
<sequence length="94" mass="10107">MSFTMGLNLLLLMAMVATNILFSLTTSPPPFRAPNKPHLSKAQSLTTFCTSSRPYAPPSTTSRATTHLHLLTHAPPLPPPNRPQISSSTLASPQ</sequence>
<evidence type="ECO:0000256" key="2">
    <source>
        <dbReference type="SAM" id="SignalP"/>
    </source>
</evidence>
<name>A0AAW1XK28_RUBAR</name>
<proteinExistence type="predicted"/>
<feature type="region of interest" description="Disordered" evidence="1">
    <location>
        <begin position="50"/>
        <end position="94"/>
    </location>
</feature>
<feature type="compositionally biased region" description="Polar residues" evidence="1">
    <location>
        <begin position="83"/>
        <end position="94"/>
    </location>
</feature>
<gene>
    <name evidence="3" type="ORF">M0R45_013536</name>
</gene>
<feature type="compositionally biased region" description="Polar residues" evidence="1">
    <location>
        <begin position="50"/>
        <end position="63"/>
    </location>
</feature>
<comment type="caution">
    <text evidence="3">The sequence shown here is derived from an EMBL/GenBank/DDBJ whole genome shotgun (WGS) entry which is preliminary data.</text>
</comment>
<feature type="compositionally biased region" description="Low complexity" evidence="1">
    <location>
        <begin position="64"/>
        <end position="74"/>
    </location>
</feature>
<dbReference type="Proteomes" id="UP001457282">
    <property type="component" value="Unassembled WGS sequence"/>
</dbReference>
<reference evidence="3 4" key="1">
    <citation type="journal article" date="2023" name="G3 (Bethesda)">
        <title>A chromosome-length genome assembly and annotation of blackberry (Rubus argutus, cv. 'Hillquist').</title>
        <authorList>
            <person name="Bruna T."/>
            <person name="Aryal R."/>
            <person name="Dudchenko O."/>
            <person name="Sargent D.J."/>
            <person name="Mead D."/>
            <person name="Buti M."/>
            <person name="Cavallini A."/>
            <person name="Hytonen T."/>
            <person name="Andres J."/>
            <person name="Pham M."/>
            <person name="Weisz D."/>
            <person name="Mascagni F."/>
            <person name="Usai G."/>
            <person name="Natali L."/>
            <person name="Bassil N."/>
            <person name="Fernandez G.E."/>
            <person name="Lomsadze A."/>
            <person name="Armour M."/>
            <person name="Olukolu B."/>
            <person name="Poorten T."/>
            <person name="Britton C."/>
            <person name="Davik J."/>
            <person name="Ashrafi H."/>
            <person name="Aiden E.L."/>
            <person name="Borodovsky M."/>
            <person name="Worthington M."/>
        </authorList>
    </citation>
    <scope>NUCLEOTIDE SEQUENCE [LARGE SCALE GENOMIC DNA]</scope>
    <source>
        <strain evidence="3">PI 553951</strain>
    </source>
</reference>
<organism evidence="3 4">
    <name type="scientific">Rubus argutus</name>
    <name type="common">Southern blackberry</name>
    <dbReference type="NCBI Taxonomy" id="59490"/>
    <lineage>
        <taxon>Eukaryota</taxon>
        <taxon>Viridiplantae</taxon>
        <taxon>Streptophyta</taxon>
        <taxon>Embryophyta</taxon>
        <taxon>Tracheophyta</taxon>
        <taxon>Spermatophyta</taxon>
        <taxon>Magnoliopsida</taxon>
        <taxon>eudicotyledons</taxon>
        <taxon>Gunneridae</taxon>
        <taxon>Pentapetalae</taxon>
        <taxon>rosids</taxon>
        <taxon>fabids</taxon>
        <taxon>Rosales</taxon>
        <taxon>Rosaceae</taxon>
        <taxon>Rosoideae</taxon>
        <taxon>Rosoideae incertae sedis</taxon>
        <taxon>Rubus</taxon>
    </lineage>
</organism>
<dbReference type="EMBL" id="JBEDUW010000003">
    <property type="protein sequence ID" value="KAK9936708.1"/>
    <property type="molecule type" value="Genomic_DNA"/>
</dbReference>
<feature type="signal peptide" evidence="2">
    <location>
        <begin position="1"/>
        <end position="25"/>
    </location>
</feature>
<dbReference type="AlphaFoldDB" id="A0AAW1XK28"/>
<evidence type="ECO:0000313" key="4">
    <source>
        <dbReference type="Proteomes" id="UP001457282"/>
    </source>
</evidence>
<evidence type="ECO:0000256" key="1">
    <source>
        <dbReference type="SAM" id="MobiDB-lite"/>
    </source>
</evidence>